<sequence>MLTSQPTRLTPDNITTAAKIVTQLLKSTPTEEVAVAAVATVSQLLSANIPDVGTVNSSATNSLTSELASFSLQQKEGESLLVQPNLVVQSVGGLGASRGVEFLAQTGLSDQFVADRIHLNTSTSQLSNDNTSALSVQILIQLHPGASRAGESVGFVLYQNDLLFQSVKFKAPLGTTRRVISASLTNGGRLGLVELRFRPTNATGAVLHDFACVFWDYAVSDWSTAGCRKNGSSNTSLGCVCDHTTNFAVLMSFRNNYAYAEALNWISILGCSLSVAGASVTIIFQILTRRSRKANVTLLLVSICFSLLVFYLLFLLGINNHPPNSPPGAKEANVALPSDEHEERDSGVCTAVAALLHYFLLATFAWNTLYATQIFLLVLRPLAQNDRPFTIAALVAGWGFPAAVVAVTLGATYTPQHPLNYRQEEFTRISSPVKKVLSSLSLSVVLGLSWVLGYLLLIDTASSNNVVGIIFCVLTTTQGLQIFFLFTARTSAFKKKLSELLQLIPVPEIALHHRKFVLWKGSRDKTSESYTTMSTSQF</sequence>
<evidence type="ECO:0000256" key="4">
    <source>
        <dbReference type="ARBA" id="ARBA00023136"/>
    </source>
</evidence>
<dbReference type="GO" id="GO:0016020">
    <property type="term" value="C:membrane"/>
    <property type="evidence" value="ECO:0007669"/>
    <property type="project" value="UniProtKB-SubCell"/>
</dbReference>
<dbReference type="InterPro" id="IPR053985">
    <property type="entry name" value="GPR128_GAIN_subdom_A"/>
</dbReference>
<dbReference type="InterPro" id="IPR057244">
    <property type="entry name" value="GAIN_B"/>
</dbReference>
<feature type="transmembrane region" description="Helical" evidence="6">
    <location>
        <begin position="296"/>
        <end position="318"/>
    </location>
</feature>
<dbReference type="Pfam" id="PF01825">
    <property type="entry name" value="GPS"/>
    <property type="match status" value="1"/>
</dbReference>
<dbReference type="PANTHER" id="PTHR47767:SF1">
    <property type="entry name" value="ADHESION G PROTEIN-COUPLED RECEPTOR G7"/>
    <property type="match status" value="1"/>
</dbReference>
<dbReference type="Pfam" id="PF00002">
    <property type="entry name" value="7tm_2"/>
    <property type="match status" value="1"/>
</dbReference>
<evidence type="ECO:0000256" key="1">
    <source>
        <dbReference type="ARBA" id="ARBA00004141"/>
    </source>
</evidence>
<dbReference type="PROSITE" id="PS50261">
    <property type="entry name" value="G_PROTEIN_RECEP_F2_4"/>
    <property type="match status" value="1"/>
</dbReference>
<feature type="transmembrane region" description="Helical" evidence="6">
    <location>
        <begin position="436"/>
        <end position="458"/>
    </location>
</feature>
<feature type="domain" description="GAIN-B" evidence="7">
    <location>
        <begin position="108"/>
        <end position="257"/>
    </location>
</feature>
<evidence type="ECO:0000313" key="10">
    <source>
        <dbReference type="Proteomes" id="UP001044222"/>
    </source>
</evidence>
<dbReference type="InterPro" id="IPR053986">
    <property type="entry name" value="GPR128_GAIN_subdom_B"/>
</dbReference>
<keyword evidence="10" id="KW-1185">Reference proteome</keyword>
<evidence type="ECO:0000313" key="9">
    <source>
        <dbReference type="EMBL" id="KAG5832807.1"/>
    </source>
</evidence>
<dbReference type="PROSITE" id="PS50221">
    <property type="entry name" value="GAIN_B"/>
    <property type="match status" value="1"/>
</dbReference>
<evidence type="ECO:0008006" key="11">
    <source>
        <dbReference type="Google" id="ProtNLM"/>
    </source>
</evidence>
<evidence type="ECO:0000256" key="3">
    <source>
        <dbReference type="ARBA" id="ARBA00022989"/>
    </source>
</evidence>
<dbReference type="InterPro" id="IPR053066">
    <property type="entry name" value="ADGR_G7"/>
</dbReference>
<accession>A0A9D3LM74</accession>
<dbReference type="GO" id="GO:0007166">
    <property type="term" value="P:cell surface receptor signaling pathway"/>
    <property type="evidence" value="ECO:0007669"/>
    <property type="project" value="InterPro"/>
</dbReference>
<dbReference type="Gene3D" id="2.60.220.50">
    <property type="match status" value="1"/>
</dbReference>
<feature type="transmembrane region" description="Helical" evidence="6">
    <location>
        <begin position="391"/>
        <end position="413"/>
    </location>
</feature>
<evidence type="ECO:0000259" key="8">
    <source>
        <dbReference type="PROSITE" id="PS50261"/>
    </source>
</evidence>
<proteinExistence type="predicted"/>
<comment type="subcellular location">
    <subcellularLocation>
        <location evidence="1">Membrane</location>
        <topology evidence="1">Multi-pass membrane protein</topology>
    </subcellularLocation>
</comment>
<dbReference type="InterPro" id="IPR000832">
    <property type="entry name" value="GPCR_2_secretin-like"/>
</dbReference>
<name>A0A9D3LM74_ANGAN</name>
<dbReference type="GO" id="GO:0004930">
    <property type="term" value="F:G protein-coupled receptor activity"/>
    <property type="evidence" value="ECO:0007669"/>
    <property type="project" value="InterPro"/>
</dbReference>
<evidence type="ECO:0000256" key="2">
    <source>
        <dbReference type="ARBA" id="ARBA00022692"/>
    </source>
</evidence>
<keyword evidence="2 6" id="KW-0812">Transmembrane</keyword>
<feature type="domain" description="G-protein coupled receptors family 2 profile 2" evidence="8">
    <location>
        <begin position="263"/>
        <end position="409"/>
    </location>
</feature>
<dbReference type="SMART" id="SM00303">
    <property type="entry name" value="GPS"/>
    <property type="match status" value="1"/>
</dbReference>
<dbReference type="InterPro" id="IPR017981">
    <property type="entry name" value="GPCR_2-like_7TM"/>
</dbReference>
<evidence type="ECO:0000259" key="7">
    <source>
        <dbReference type="PROSITE" id="PS50221"/>
    </source>
</evidence>
<comment type="caution">
    <text evidence="9">The sequence shown here is derived from an EMBL/GenBank/DDBJ whole genome shotgun (WGS) entry which is preliminary data.</text>
</comment>
<reference evidence="9" key="1">
    <citation type="submission" date="2021-01" db="EMBL/GenBank/DDBJ databases">
        <title>A chromosome-scale assembly of European eel, Anguilla anguilla.</title>
        <authorList>
            <person name="Henkel C."/>
            <person name="Jong-Raadsen S.A."/>
            <person name="Dufour S."/>
            <person name="Weltzien F.-A."/>
            <person name="Palstra A.P."/>
            <person name="Pelster B."/>
            <person name="Spaink H.P."/>
            <person name="Van Den Thillart G.E."/>
            <person name="Jansen H."/>
            <person name="Zahm M."/>
            <person name="Klopp C."/>
            <person name="Cedric C."/>
            <person name="Louis A."/>
            <person name="Berthelot C."/>
            <person name="Parey E."/>
            <person name="Roest Crollius H."/>
            <person name="Montfort J."/>
            <person name="Robinson-Rechavi M."/>
            <person name="Bucao C."/>
            <person name="Bouchez O."/>
            <person name="Gislard M."/>
            <person name="Lluch J."/>
            <person name="Milhes M."/>
            <person name="Lampietro C."/>
            <person name="Lopez Roques C."/>
            <person name="Donnadieu C."/>
            <person name="Braasch I."/>
            <person name="Desvignes T."/>
            <person name="Postlethwait J."/>
            <person name="Bobe J."/>
            <person name="Guiguen Y."/>
            <person name="Dirks R."/>
        </authorList>
    </citation>
    <scope>NUCLEOTIDE SEQUENCE</scope>
    <source>
        <strain evidence="9">Tag_6206</strain>
        <tissue evidence="9">Liver</tissue>
    </source>
</reference>
<evidence type="ECO:0000256" key="6">
    <source>
        <dbReference type="SAM" id="Phobius"/>
    </source>
</evidence>
<dbReference type="InterPro" id="IPR000203">
    <property type="entry name" value="GPS"/>
</dbReference>
<gene>
    <name evidence="9" type="ORF">ANANG_G00295060</name>
</gene>
<feature type="transmembrane region" description="Helical" evidence="6">
    <location>
        <begin position="465"/>
        <end position="486"/>
    </location>
</feature>
<dbReference type="Gene3D" id="1.20.1070.10">
    <property type="entry name" value="Rhodopsin 7-helix transmembrane proteins"/>
    <property type="match status" value="1"/>
</dbReference>
<organism evidence="9 10">
    <name type="scientific">Anguilla anguilla</name>
    <name type="common">European freshwater eel</name>
    <name type="synonym">Muraena anguilla</name>
    <dbReference type="NCBI Taxonomy" id="7936"/>
    <lineage>
        <taxon>Eukaryota</taxon>
        <taxon>Metazoa</taxon>
        <taxon>Chordata</taxon>
        <taxon>Craniata</taxon>
        <taxon>Vertebrata</taxon>
        <taxon>Euteleostomi</taxon>
        <taxon>Actinopterygii</taxon>
        <taxon>Neopterygii</taxon>
        <taxon>Teleostei</taxon>
        <taxon>Anguilliformes</taxon>
        <taxon>Anguillidae</taxon>
        <taxon>Anguilla</taxon>
    </lineage>
</organism>
<keyword evidence="3 6" id="KW-1133">Transmembrane helix</keyword>
<protein>
    <recommendedName>
        <fullName evidence="11">G-protein coupled receptors family 2 profile 2 domain-containing protein</fullName>
    </recommendedName>
</protein>
<dbReference type="Pfam" id="PF22261">
    <property type="entry name" value="GPR128_GAIN_subdom_B"/>
    <property type="match status" value="1"/>
</dbReference>
<dbReference type="InterPro" id="IPR046338">
    <property type="entry name" value="GAIN_dom_sf"/>
</dbReference>
<dbReference type="PANTHER" id="PTHR47767">
    <property type="entry name" value="ADHESION G PROTEIN-COUPLED RECEPTOR G7"/>
    <property type="match status" value="1"/>
</dbReference>
<dbReference type="AlphaFoldDB" id="A0A9D3LM74"/>
<keyword evidence="4 6" id="KW-0472">Membrane</keyword>
<dbReference type="Pfam" id="PF22259">
    <property type="entry name" value="GPR128_GAIN_subdomA"/>
    <property type="match status" value="1"/>
</dbReference>
<feature type="transmembrane region" description="Helical" evidence="6">
    <location>
        <begin position="262"/>
        <end position="284"/>
    </location>
</feature>
<feature type="transmembrane region" description="Helical" evidence="6">
    <location>
        <begin position="355"/>
        <end position="379"/>
    </location>
</feature>
<dbReference type="Proteomes" id="UP001044222">
    <property type="component" value="Chromosome 17"/>
</dbReference>
<keyword evidence="5" id="KW-1015">Disulfide bond</keyword>
<dbReference type="EMBL" id="JAFIRN010000017">
    <property type="protein sequence ID" value="KAG5832807.1"/>
    <property type="molecule type" value="Genomic_DNA"/>
</dbReference>
<evidence type="ECO:0000256" key="5">
    <source>
        <dbReference type="ARBA" id="ARBA00023157"/>
    </source>
</evidence>